<feature type="coiled-coil region" evidence="1">
    <location>
        <begin position="52"/>
        <end position="86"/>
    </location>
</feature>
<organism evidence="2 3">
    <name type="scientific">Cytospora chrysosperma</name>
    <name type="common">Cytospora canker fungus</name>
    <name type="synonym">Sphaeria chrysosperma</name>
    <dbReference type="NCBI Taxonomy" id="252740"/>
    <lineage>
        <taxon>Eukaryota</taxon>
        <taxon>Fungi</taxon>
        <taxon>Dikarya</taxon>
        <taxon>Ascomycota</taxon>
        <taxon>Pezizomycotina</taxon>
        <taxon>Sordariomycetes</taxon>
        <taxon>Sordariomycetidae</taxon>
        <taxon>Diaporthales</taxon>
        <taxon>Cytosporaceae</taxon>
        <taxon>Cytospora</taxon>
    </lineage>
</organism>
<dbReference type="STRING" id="252740.A0A423W6M7"/>
<comment type="caution">
    <text evidence="2">The sequence shown here is derived from an EMBL/GenBank/DDBJ whole genome shotgun (WGS) entry which is preliminary data.</text>
</comment>
<gene>
    <name evidence="2" type="ORF">VSDG_03810</name>
</gene>
<sequence length="121" mass="13501">MSTEPAHQLRALLPDLKSRPFPSLSPTITTRTQLTSKRRSVAIACGLLHCEYKDPQCEIESLKRTCEELKRQNEALGEVIDVLKSRPEEQALEILRLLRAGADADEIFATSDKAAFSFSCV</sequence>
<accession>A0A423W6M7</accession>
<reference evidence="2 3" key="1">
    <citation type="submission" date="2015-09" db="EMBL/GenBank/DDBJ databases">
        <title>Host preference determinants of Valsa canker pathogens revealed by comparative genomics.</title>
        <authorList>
            <person name="Yin Z."/>
            <person name="Huang L."/>
        </authorList>
    </citation>
    <scope>NUCLEOTIDE SEQUENCE [LARGE SCALE GENOMIC DNA]</scope>
    <source>
        <strain evidence="2 3">YSFL</strain>
    </source>
</reference>
<dbReference type="Proteomes" id="UP000284375">
    <property type="component" value="Unassembled WGS sequence"/>
</dbReference>
<evidence type="ECO:0000313" key="3">
    <source>
        <dbReference type="Proteomes" id="UP000284375"/>
    </source>
</evidence>
<dbReference type="AlphaFoldDB" id="A0A423W6M7"/>
<dbReference type="OrthoDB" id="426882at2759"/>
<keyword evidence="1" id="KW-0175">Coiled coil</keyword>
<evidence type="ECO:0000256" key="1">
    <source>
        <dbReference type="SAM" id="Coils"/>
    </source>
</evidence>
<protein>
    <submittedName>
        <fullName evidence="2">Uncharacterized protein</fullName>
    </submittedName>
</protein>
<name>A0A423W6M7_CYTCH</name>
<evidence type="ECO:0000313" key="2">
    <source>
        <dbReference type="EMBL" id="ROV99008.1"/>
    </source>
</evidence>
<keyword evidence="3" id="KW-1185">Reference proteome</keyword>
<dbReference type="EMBL" id="LJZO01000012">
    <property type="protein sequence ID" value="ROV99008.1"/>
    <property type="molecule type" value="Genomic_DNA"/>
</dbReference>
<proteinExistence type="predicted"/>